<comment type="caution">
    <text evidence="2">The sequence shown here is derived from an EMBL/GenBank/DDBJ whole genome shotgun (WGS) entry which is preliminary data.</text>
</comment>
<organism evidence="2 3">
    <name type="scientific">Longimycelium tulufanense</name>
    <dbReference type="NCBI Taxonomy" id="907463"/>
    <lineage>
        <taxon>Bacteria</taxon>
        <taxon>Bacillati</taxon>
        <taxon>Actinomycetota</taxon>
        <taxon>Actinomycetes</taxon>
        <taxon>Pseudonocardiales</taxon>
        <taxon>Pseudonocardiaceae</taxon>
        <taxon>Longimycelium</taxon>
    </lineage>
</organism>
<dbReference type="InterPro" id="IPR019198">
    <property type="entry name" value="Beta_propeller_containing"/>
</dbReference>
<reference evidence="2" key="1">
    <citation type="journal article" date="2014" name="Int. J. Syst. Evol. Microbiol.">
        <title>Complete genome sequence of Corynebacterium casei LMG S-19264T (=DSM 44701T), isolated from a smear-ripened cheese.</title>
        <authorList>
            <consortium name="US DOE Joint Genome Institute (JGI-PGF)"/>
            <person name="Walter F."/>
            <person name="Albersmeier A."/>
            <person name="Kalinowski J."/>
            <person name="Ruckert C."/>
        </authorList>
    </citation>
    <scope>NUCLEOTIDE SEQUENCE</scope>
    <source>
        <strain evidence="2">CGMCC 4.5737</strain>
    </source>
</reference>
<evidence type="ECO:0000256" key="1">
    <source>
        <dbReference type="SAM" id="MobiDB-lite"/>
    </source>
</evidence>
<accession>A0A8J3CI03</accession>
<keyword evidence="3" id="KW-1185">Reference proteome</keyword>
<protein>
    <submittedName>
        <fullName evidence="2">Uncharacterized protein</fullName>
    </submittedName>
</protein>
<evidence type="ECO:0000313" key="2">
    <source>
        <dbReference type="EMBL" id="GGM70425.1"/>
    </source>
</evidence>
<dbReference type="Proteomes" id="UP000637578">
    <property type="component" value="Unassembled WGS sequence"/>
</dbReference>
<feature type="region of interest" description="Disordered" evidence="1">
    <location>
        <begin position="74"/>
        <end position="96"/>
    </location>
</feature>
<reference evidence="2" key="2">
    <citation type="submission" date="2020-09" db="EMBL/GenBank/DDBJ databases">
        <authorList>
            <person name="Sun Q."/>
            <person name="Zhou Y."/>
        </authorList>
    </citation>
    <scope>NUCLEOTIDE SEQUENCE</scope>
    <source>
        <strain evidence="2">CGMCC 4.5737</strain>
    </source>
</reference>
<dbReference type="EMBL" id="BMMK01000025">
    <property type="protein sequence ID" value="GGM70425.1"/>
    <property type="molecule type" value="Genomic_DNA"/>
</dbReference>
<evidence type="ECO:0000313" key="3">
    <source>
        <dbReference type="Proteomes" id="UP000637578"/>
    </source>
</evidence>
<proteinExistence type="predicted"/>
<dbReference type="AlphaFoldDB" id="A0A8J3CI03"/>
<sequence>MGVALVLGSAGSALPSTPSVATTSTPTKLVAFSSCDTAVEGFRRAATPYVTAYGFRSGPPRGPWRALENITEQATQPQEAAGAAGPDHSTTNVHEAGVDEPDLVKTDGRRIVSVADGKLRVLDVAARGLAGTLDLPAGPTAELLVHGDRALVVHGSPGIPADIGWTGGNTQLLLVDLSGEPRKIGTLKLEGSYVDSRSIDAVARVVIRSAPQLPFVTPEPKRSIDQAWHHNRDIVARSSIDDWLPRYELDQGGERRSGLLVDCEHVSHPTTYSGTSMLTVLTFDLERELGTGDPVSIVADGDTVYGNHSHLYVADDHLPWMMPRRAVSMRQREMATDIHQFDISQPGPPRHLASGTVRGRLLNQYSLSEHDGHLRVATTLSAPDEPATGSSNSVTVLAGQEGKLVEVGRLDGLGIGERIHAVRFLGPTGYVVTFRQVDPLYTLDLSDPRRPRAVGELKITGYSAYLHPVGEGRVLGVGQEATLQGRALGTQISLFDTSDPARPTRIATHQVPSTRSEVEDDPHAFLYWPATGHIVVSVYGRPRGVSQGMVATGALVLRLEDNALTEIGFLHHPGERYGGPRRALMIGNTLWTVANSGALASDPDTLEQRAWIHFG</sequence>
<name>A0A8J3CI03_9PSEU</name>
<gene>
    <name evidence="2" type="ORF">GCM10012275_46000</name>
</gene>
<dbReference type="Pfam" id="PF09826">
    <property type="entry name" value="Beta_propel"/>
    <property type="match status" value="1"/>
</dbReference>